<dbReference type="InterPro" id="IPR001279">
    <property type="entry name" value="Metallo-B-lactamas"/>
</dbReference>
<dbReference type="PANTHER" id="PTHR47619:SF1">
    <property type="entry name" value="EXODEOXYRIBONUCLEASE WALJ"/>
    <property type="match status" value="1"/>
</dbReference>
<comment type="caution">
    <text evidence="2">The sequence shown here is derived from an EMBL/GenBank/DDBJ whole genome shotgun (WGS) entry which is preliminary data.</text>
</comment>
<evidence type="ECO:0000313" key="2">
    <source>
        <dbReference type="EMBL" id="NIR76236.1"/>
    </source>
</evidence>
<accession>A0AAE4ZC01</accession>
<organism evidence="2 3">
    <name type="scientific">Candidatus Kutchimonas denitrificans</name>
    <dbReference type="NCBI Taxonomy" id="3056748"/>
    <lineage>
        <taxon>Bacteria</taxon>
        <taxon>Pseudomonadati</taxon>
        <taxon>Gemmatimonadota</taxon>
        <taxon>Gemmatimonadia</taxon>
        <taxon>Candidatus Palauibacterales</taxon>
        <taxon>Candidatus Palauibacteraceae</taxon>
        <taxon>Candidatus Kutchimonas</taxon>
    </lineage>
</organism>
<protein>
    <submittedName>
        <fullName evidence="2">MBL fold metallo-hydrolase</fullName>
    </submittedName>
</protein>
<feature type="domain" description="Metallo-beta-lactamase" evidence="1">
    <location>
        <begin position="13"/>
        <end position="193"/>
    </location>
</feature>
<sequence length="278" mass="30080">MSFRVHVLGSGSRGNSILLDTSETRILVDAGFSGRAIERRLAALEIPTDTIAALVITHEHRDHTQGMGIFSRRWKIPIHIAGATARSCAGLLSGAEEIHHYDVKRPFELGDLRIEPFLTCHDAIDPIGVTIRQRGSGLKVGVATDLGTPTVSVRHALRLCHLLILEANHDELMLREGPYPWSVKARIAGRHGHLSNRASAQLGLELMHEGLAGIVLAHLSQECNDPELAAEAVGTELRKKGYEGPLKVALQDEPLADLDVGALAAAVRTPQLGLFSEL</sequence>
<dbReference type="PANTHER" id="PTHR47619">
    <property type="entry name" value="METALLO-HYDROLASE YYCJ-RELATED"/>
    <property type="match status" value="1"/>
</dbReference>
<dbReference type="Gene3D" id="3.60.15.10">
    <property type="entry name" value="Ribonuclease Z/Hydroxyacylglutathione hydrolase-like"/>
    <property type="match status" value="1"/>
</dbReference>
<dbReference type="Proteomes" id="UP000702544">
    <property type="component" value="Unassembled WGS sequence"/>
</dbReference>
<dbReference type="InterPro" id="IPR052533">
    <property type="entry name" value="WalJ/YycJ-like"/>
</dbReference>
<proteinExistence type="predicted"/>
<dbReference type="SMART" id="SM00849">
    <property type="entry name" value="Lactamase_B"/>
    <property type="match status" value="1"/>
</dbReference>
<dbReference type="InterPro" id="IPR036866">
    <property type="entry name" value="RibonucZ/Hydroxyglut_hydro"/>
</dbReference>
<dbReference type="SUPFAM" id="SSF56281">
    <property type="entry name" value="Metallo-hydrolase/oxidoreductase"/>
    <property type="match status" value="1"/>
</dbReference>
<dbReference type="EMBL" id="JAACAK010000114">
    <property type="protein sequence ID" value="NIR76236.1"/>
    <property type="molecule type" value="Genomic_DNA"/>
</dbReference>
<gene>
    <name evidence="2" type="ORF">GWO12_14160</name>
</gene>
<name>A0AAE4ZC01_9BACT</name>
<dbReference type="AlphaFoldDB" id="A0AAE4ZC01"/>
<evidence type="ECO:0000313" key="3">
    <source>
        <dbReference type="Proteomes" id="UP000702544"/>
    </source>
</evidence>
<dbReference type="Pfam" id="PF12706">
    <property type="entry name" value="Lactamase_B_2"/>
    <property type="match status" value="1"/>
</dbReference>
<evidence type="ECO:0000259" key="1">
    <source>
        <dbReference type="SMART" id="SM00849"/>
    </source>
</evidence>
<reference evidence="2 3" key="1">
    <citation type="submission" date="2020-01" db="EMBL/GenBank/DDBJ databases">
        <title>Genomes assembled from Gulf of Kutch pelagic sediment metagenomes.</title>
        <authorList>
            <person name="Chandrashekar M."/>
            <person name="Mahajan M.S."/>
            <person name="Dave K.J."/>
            <person name="Vatsa P."/>
            <person name="Nathani N.M."/>
        </authorList>
    </citation>
    <scope>NUCLEOTIDE SEQUENCE [LARGE SCALE GENOMIC DNA]</scope>
    <source>
        <strain evidence="2">KS3-K002</strain>
    </source>
</reference>